<keyword evidence="8" id="KW-0067">ATP-binding</keyword>
<dbReference type="Pfam" id="PF20266">
    <property type="entry name" value="Mab-21_C"/>
    <property type="match status" value="1"/>
</dbReference>
<dbReference type="Proteomes" id="UP001153954">
    <property type="component" value="Unassembled WGS sequence"/>
</dbReference>
<comment type="cofactor">
    <cofactor evidence="2">
        <name>Mg(2+)</name>
        <dbReference type="ChEBI" id="CHEBI:18420"/>
    </cofactor>
</comment>
<comment type="cofactor">
    <cofactor evidence="1">
        <name>Mn(2+)</name>
        <dbReference type="ChEBI" id="CHEBI:29035"/>
    </cofactor>
</comment>
<organism evidence="14 15">
    <name type="scientific">Euphydryas editha</name>
    <name type="common">Edith's checkerspot</name>
    <dbReference type="NCBI Taxonomy" id="104508"/>
    <lineage>
        <taxon>Eukaryota</taxon>
        <taxon>Metazoa</taxon>
        <taxon>Ecdysozoa</taxon>
        <taxon>Arthropoda</taxon>
        <taxon>Hexapoda</taxon>
        <taxon>Insecta</taxon>
        <taxon>Pterygota</taxon>
        <taxon>Neoptera</taxon>
        <taxon>Endopterygota</taxon>
        <taxon>Lepidoptera</taxon>
        <taxon>Glossata</taxon>
        <taxon>Ditrysia</taxon>
        <taxon>Papilionoidea</taxon>
        <taxon>Nymphalidae</taxon>
        <taxon>Nymphalinae</taxon>
        <taxon>Euphydryas</taxon>
    </lineage>
</organism>
<evidence type="ECO:0000259" key="12">
    <source>
        <dbReference type="Pfam" id="PF03281"/>
    </source>
</evidence>
<dbReference type="GO" id="GO:0005524">
    <property type="term" value="F:ATP binding"/>
    <property type="evidence" value="ECO:0007669"/>
    <property type="project" value="UniProtKB-KW"/>
</dbReference>
<evidence type="ECO:0000313" key="14">
    <source>
        <dbReference type="EMBL" id="CAH2100160.1"/>
    </source>
</evidence>
<dbReference type="PANTHER" id="PTHR10656">
    <property type="entry name" value="CELL FATE DETERMINING PROTEIN MAB21-RELATED"/>
    <property type="match status" value="1"/>
</dbReference>
<name>A0AAU9UTK0_EUPED</name>
<protein>
    <submittedName>
        <fullName evidence="14">Uncharacterized protein</fullName>
    </submittedName>
</protein>
<evidence type="ECO:0000256" key="2">
    <source>
        <dbReference type="ARBA" id="ARBA00001946"/>
    </source>
</evidence>
<keyword evidence="6" id="KW-0479">Metal-binding</keyword>
<evidence type="ECO:0000313" key="15">
    <source>
        <dbReference type="Proteomes" id="UP001153954"/>
    </source>
</evidence>
<dbReference type="AlphaFoldDB" id="A0AAU9UTK0"/>
<sequence>MKQNRKRETMKSECEAIFQKINRHYIRMNIREKKEHTSILFLVLKELIHIMRKSDQLFDSLRPTLDFLGSYFDRLRIGHPNEYDINIILKFPVNYDKIILDATNSPNDYTAIIMPSEFRRLSKIAATSNQGFAKTTSWCNREFKLSMIKFRSWMQRTVDVAVNSLPLEDGMRVLIVNKKHKYKLHTKLSGPANTITIIKDDNDVINVDLVPTFSFSLPTKPINSKVLFEKVESTKILRYFVVPKPNGDDYSWRLTFPFQERYFLKNSNNLKSTIRIIKHFRDIQGFTKLSSYFIKTLFFWECASNDKSYWCKNSLSFLVLNMLYKLKESLRKRNIPNFWCPSHNVLEKIKPVTCHHWHNRICHILKDIENRLKSDPNVILEYFVKN</sequence>
<comment type="caution">
    <text evidence="14">The sequence shown here is derived from an EMBL/GenBank/DDBJ whole genome shotgun (WGS) entry which is preliminary data.</text>
</comment>
<dbReference type="InterPro" id="IPR046906">
    <property type="entry name" value="Mab-21_HhH/H2TH-like"/>
</dbReference>
<evidence type="ECO:0000256" key="8">
    <source>
        <dbReference type="ARBA" id="ARBA00022840"/>
    </source>
</evidence>
<evidence type="ECO:0000256" key="3">
    <source>
        <dbReference type="ARBA" id="ARBA00008307"/>
    </source>
</evidence>
<feature type="domain" description="Mab-21-like nucleotidyltransferase" evidence="12">
    <location>
        <begin position="71"/>
        <end position="266"/>
    </location>
</feature>
<evidence type="ECO:0000256" key="6">
    <source>
        <dbReference type="ARBA" id="ARBA00022723"/>
    </source>
</evidence>
<dbReference type="EMBL" id="CAKOGL010000022">
    <property type="protein sequence ID" value="CAH2100160.1"/>
    <property type="molecule type" value="Genomic_DNA"/>
</dbReference>
<dbReference type="Gene3D" id="3.30.460.90">
    <property type="match status" value="1"/>
</dbReference>
<dbReference type="GO" id="GO:0046872">
    <property type="term" value="F:metal ion binding"/>
    <property type="evidence" value="ECO:0007669"/>
    <property type="project" value="UniProtKB-KW"/>
</dbReference>
<dbReference type="InterPro" id="IPR046903">
    <property type="entry name" value="Mab-21-like_nuc_Trfase"/>
</dbReference>
<keyword evidence="9" id="KW-0460">Magnesium</keyword>
<comment type="similarity">
    <text evidence="3">Belongs to the mab-21 family.</text>
</comment>
<evidence type="ECO:0000256" key="9">
    <source>
        <dbReference type="ARBA" id="ARBA00022842"/>
    </source>
</evidence>
<evidence type="ECO:0000256" key="11">
    <source>
        <dbReference type="ARBA" id="ARBA00023211"/>
    </source>
</evidence>
<evidence type="ECO:0000256" key="1">
    <source>
        <dbReference type="ARBA" id="ARBA00001936"/>
    </source>
</evidence>
<evidence type="ECO:0000256" key="4">
    <source>
        <dbReference type="ARBA" id="ARBA00022679"/>
    </source>
</evidence>
<reference evidence="14" key="1">
    <citation type="submission" date="2022-03" db="EMBL/GenBank/DDBJ databases">
        <authorList>
            <person name="Tunstrom K."/>
        </authorList>
    </citation>
    <scope>NUCLEOTIDE SEQUENCE</scope>
</reference>
<feature type="domain" description="Mab-21-like HhH/H2TH-like" evidence="13">
    <location>
        <begin position="270"/>
        <end position="361"/>
    </location>
</feature>
<dbReference type="GO" id="GO:0016779">
    <property type="term" value="F:nucleotidyltransferase activity"/>
    <property type="evidence" value="ECO:0007669"/>
    <property type="project" value="UniProtKB-KW"/>
</dbReference>
<evidence type="ECO:0000256" key="10">
    <source>
        <dbReference type="ARBA" id="ARBA00023134"/>
    </source>
</evidence>
<keyword evidence="5" id="KW-0548">Nucleotidyltransferase</keyword>
<keyword evidence="4" id="KW-0808">Transferase</keyword>
<gene>
    <name evidence="14" type="ORF">EEDITHA_LOCUS15060</name>
</gene>
<evidence type="ECO:0000259" key="13">
    <source>
        <dbReference type="Pfam" id="PF20266"/>
    </source>
</evidence>
<keyword evidence="15" id="KW-1185">Reference proteome</keyword>
<accession>A0AAU9UTK0</accession>
<keyword evidence="10" id="KW-0342">GTP-binding</keyword>
<dbReference type="SMART" id="SM01265">
    <property type="entry name" value="Mab-21"/>
    <property type="match status" value="1"/>
</dbReference>
<evidence type="ECO:0000256" key="5">
    <source>
        <dbReference type="ARBA" id="ARBA00022695"/>
    </source>
</evidence>
<evidence type="ECO:0000256" key="7">
    <source>
        <dbReference type="ARBA" id="ARBA00022741"/>
    </source>
</evidence>
<keyword evidence="11" id="KW-0464">Manganese</keyword>
<dbReference type="PANTHER" id="PTHR10656:SF42">
    <property type="entry name" value="CYCLIC GMP-AMP SYNTHASE-LIKE PROTEIN-RELATED"/>
    <property type="match status" value="1"/>
</dbReference>
<dbReference type="InterPro" id="IPR024810">
    <property type="entry name" value="MAB21L/cGLR"/>
</dbReference>
<keyword evidence="7" id="KW-0547">Nucleotide-binding</keyword>
<proteinExistence type="inferred from homology"/>
<dbReference type="Gene3D" id="1.10.1410.40">
    <property type="match status" value="1"/>
</dbReference>
<dbReference type="GO" id="GO:0005525">
    <property type="term" value="F:GTP binding"/>
    <property type="evidence" value="ECO:0007669"/>
    <property type="project" value="UniProtKB-KW"/>
</dbReference>
<dbReference type="Pfam" id="PF03281">
    <property type="entry name" value="Mab-21"/>
    <property type="match status" value="1"/>
</dbReference>